<dbReference type="AlphaFoldDB" id="A0A284RJA2"/>
<evidence type="ECO:0000313" key="4">
    <source>
        <dbReference type="Proteomes" id="UP000219338"/>
    </source>
</evidence>
<reference evidence="4" key="1">
    <citation type="journal article" date="2017" name="Nat. Ecol. Evol.">
        <title>Genome expansion and lineage-specific genetic innovations in the forest pathogenic fungi Armillaria.</title>
        <authorList>
            <person name="Sipos G."/>
            <person name="Prasanna A.N."/>
            <person name="Walter M.C."/>
            <person name="O'Connor E."/>
            <person name="Balint B."/>
            <person name="Krizsan K."/>
            <person name="Kiss B."/>
            <person name="Hess J."/>
            <person name="Varga T."/>
            <person name="Slot J."/>
            <person name="Riley R."/>
            <person name="Boka B."/>
            <person name="Rigling D."/>
            <person name="Barry K."/>
            <person name="Lee J."/>
            <person name="Mihaltcheva S."/>
            <person name="LaButti K."/>
            <person name="Lipzen A."/>
            <person name="Waldron R."/>
            <person name="Moloney N.M."/>
            <person name="Sperisen C."/>
            <person name="Kredics L."/>
            <person name="Vagvoelgyi C."/>
            <person name="Patrignani A."/>
            <person name="Fitzpatrick D."/>
            <person name="Nagy I."/>
            <person name="Doyle S."/>
            <person name="Anderson J.B."/>
            <person name="Grigoriev I.V."/>
            <person name="Gueldener U."/>
            <person name="Muensterkoetter M."/>
            <person name="Nagy L.G."/>
        </authorList>
    </citation>
    <scope>NUCLEOTIDE SEQUENCE [LARGE SCALE GENOMIC DNA]</scope>
    <source>
        <strain evidence="4">C18/9</strain>
    </source>
</reference>
<dbReference type="Proteomes" id="UP000219338">
    <property type="component" value="Unassembled WGS sequence"/>
</dbReference>
<accession>A0A284RJA2</accession>
<evidence type="ECO:0000256" key="2">
    <source>
        <dbReference type="SAM" id="Phobius"/>
    </source>
</evidence>
<keyword evidence="4" id="KW-1185">Reference proteome</keyword>
<protein>
    <submittedName>
        <fullName evidence="3">Uncharacterized protein</fullName>
    </submittedName>
</protein>
<feature type="transmembrane region" description="Helical" evidence="2">
    <location>
        <begin position="51"/>
        <end position="73"/>
    </location>
</feature>
<sequence length="198" mass="21887">MPPLLHRLPHADRINISTLCRDRRTQQFLQILLFLFGVVAILGSMKSNPAFVTVFGILAALVGLLAAFLGLCIPPIPERRGITAASQHDNGAALQGPSDLSRSQSSNSSYTMDAPSVHIIIFQGLKTSTRHGILALVSTTPYETEHFMFDEFLLRDQTSPELFRFSPGDFSPLRHWDATMLNPNLGAKLEETKLQPYA</sequence>
<proteinExistence type="predicted"/>
<evidence type="ECO:0000256" key="1">
    <source>
        <dbReference type="SAM" id="MobiDB-lite"/>
    </source>
</evidence>
<name>A0A284RJA2_ARMOS</name>
<feature type="compositionally biased region" description="Low complexity" evidence="1">
    <location>
        <begin position="98"/>
        <end position="109"/>
    </location>
</feature>
<evidence type="ECO:0000313" key="3">
    <source>
        <dbReference type="EMBL" id="SJL08823.1"/>
    </source>
</evidence>
<keyword evidence="2" id="KW-1133">Transmembrane helix</keyword>
<gene>
    <name evidence="3" type="ORF">ARMOST_12194</name>
</gene>
<keyword evidence="2" id="KW-0812">Transmembrane</keyword>
<feature type="transmembrane region" description="Helical" evidence="2">
    <location>
        <begin position="28"/>
        <end position="45"/>
    </location>
</feature>
<dbReference type="EMBL" id="FUEG01000009">
    <property type="protein sequence ID" value="SJL08823.1"/>
    <property type="molecule type" value="Genomic_DNA"/>
</dbReference>
<feature type="region of interest" description="Disordered" evidence="1">
    <location>
        <begin position="87"/>
        <end position="110"/>
    </location>
</feature>
<organism evidence="3 4">
    <name type="scientific">Armillaria ostoyae</name>
    <name type="common">Armillaria root rot fungus</name>
    <dbReference type="NCBI Taxonomy" id="47428"/>
    <lineage>
        <taxon>Eukaryota</taxon>
        <taxon>Fungi</taxon>
        <taxon>Dikarya</taxon>
        <taxon>Basidiomycota</taxon>
        <taxon>Agaricomycotina</taxon>
        <taxon>Agaricomycetes</taxon>
        <taxon>Agaricomycetidae</taxon>
        <taxon>Agaricales</taxon>
        <taxon>Marasmiineae</taxon>
        <taxon>Physalacriaceae</taxon>
        <taxon>Armillaria</taxon>
    </lineage>
</organism>
<keyword evidence="2" id="KW-0472">Membrane</keyword>